<evidence type="ECO:0000313" key="1">
    <source>
        <dbReference type="EMBL" id="MBB5402035.1"/>
    </source>
</evidence>
<dbReference type="EMBL" id="VOMC01000001">
    <property type="protein sequence ID" value="NVI02382.1"/>
    <property type="molecule type" value="Genomic_DNA"/>
</dbReference>
<keyword evidence="4" id="KW-1185">Reference proteome</keyword>
<protein>
    <submittedName>
        <fullName evidence="1">Putative porin</fullName>
    </submittedName>
</protein>
<dbReference type="Proteomes" id="UP000592820">
    <property type="component" value="Unassembled WGS sequence"/>
</dbReference>
<dbReference type="SUPFAM" id="SSF56935">
    <property type="entry name" value="Porins"/>
    <property type="match status" value="1"/>
</dbReference>
<comment type="caution">
    <text evidence="1">The sequence shown here is derived from an EMBL/GenBank/DDBJ whole genome shotgun (WGS) entry which is preliminary data.</text>
</comment>
<evidence type="ECO:0000313" key="4">
    <source>
        <dbReference type="Proteomes" id="UP000821598"/>
    </source>
</evidence>
<evidence type="ECO:0000313" key="2">
    <source>
        <dbReference type="EMBL" id="NVI02382.1"/>
    </source>
</evidence>
<reference evidence="2 4" key="1">
    <citation type="submission" date="2019-08" db="EMBL/GenBank/DDBJ databases">
        <title>Paraburkholderia simonii sp. nov. and P. youngii sp. nov. Brazilian and Mexican Mimosa-associated rhizobia.</title>
        <authorList>
            <person name="Mavima L."/>
            <person name="Beukes C.W."/>
            <person name="Palmer M."/>
            <person name="De Meyer S.E."/>
            <person name="James E.K."/>
            <person name="Maluk M."/>
            <person name="Avontuur J.R."/>
            <person name="Chan W.Y."/>
            <person name="Venter S.N."/>
            <person name="Steenkamp E.T."/>
        </authorList>
    </citation>
    <scope>NUCLEOTIDE SEQUENCE [LARGE SCALE GENOMIC DNA]</scope>
    <source>
        <strain evidence="2 4">JPY454</strain>
    </source>
</reference>
<dbReference type="RefSeq" id="WP_176365424.1">
    <property type="nucleotide sequence ID" value="NZ_JACHDE010000007.1"/>
</dbReference>
<sequence>MNNAYVQAQAHQVVIVAAIYAVGAATFAASFSNVQYANLGAAFHNDKAIFNNVDVGFQYQVTPAFTTAIA</sequence>
<reference evidence="1 3" key="2">
    <citation type="submission" date="2020-08" db="EMBL/GenBank/DDBJ databases">
        <title>Genomic Encyclopedia of Type Strains, Phase IV (KMG-V): Genome sequencing to study the core and pangenomes of soil and plant-associated prokaryotes.</title>
        <authorList>
            <person name="Whitman W."/>
        </authorList>
    </citation>
    <scope>NUCLEOTIDE SEQUENCE [LARGE SCALE GENOMIC DNA]</scope>
    <source>
        <strain evidence="1 3">JPY162</strain>
    </source>
</reference>
<gene>
    <name evidence="2" type="ORF">FSB64_00870</name>
    <name evidence="1" type="ORF">HDG41_004121</name>
</gene>
<dbReference type="AlphaFoldDB" id="A0A7W8L7P5"/>
<name>A0A7W8L7P5_9BURK</name>
<proteinExistence type="predicted"/>
<dbReference type="Proteomes" id="UP000821598">
    <property type="component" value="Unassembled WGS sequence"/>
</dbReference>
<evidence type="ECO:0000313" key="3">
    <source>
        <dbReference type="Proteomes" id="UP000592820"/>
    </source>
</evidence>
<organism evidence="1 3">
    <name type="scientific">Paraburkholderia youngii</name>
    <dbReference type="NCBI Taxonomy" id="2782701"/>
    <lineage>
        <taxon>Bacteria</taxon>
        <taxon>Pseudomonadati</taxon>
        <taxon>Pseudomonadota</taxon>
        <taxon>Betaproteobacteria</taxon>
        <taxon>Burkholderiales</taxon>
        <taxon>Burkholderiaceae</taxon>
        <taxon>Paraburkholderia</taxon>
    </lineage>
</organism>
<dbReference type="EMBL" id="JACHDE010000007">
    <property type="protein sequence ID" value="MBB5402035.1"/>
    <property type="molecule type" value="Genomic_DNA"/>
</dbReference>
<accession>A0A7W8L7P5</accession>